<feature type="compositionally biased region" description="Pro residues" evidence="9">
    <location>
        <begin position="89"/>
        <end position="102"/>
    </location>
</feature>
<dbReference type="EMBL" id="NHZQ01000155">
    <property type="protein sequence ID" value="PSK49427.1"/>
    <property type="molecule type" value="Genomic_DNA"/>
</dbReference>
<feature type="compositionally biased region" description="Low complexity" evidence="9">
    <location>
        <begin position="58"/>
        <end position="72"/>
    </location>
</feature>
<feature type="compositionally biased region" description="Low complexity" evidence="9">
    <location>
        <begin position="424"/>
        <end position="442"/>
    </location>
</feature>
<feature type="compositionally biased region" description="Basic and acidic residues" evidence="9">
    <location>
        <begin position="466"/>
        <end position="476"/>
    </location>
</feature>
<comment type="similarity">
    <text evidence="2">Belongs to the TAF4 family.</text>
</comment>
<feature type="region of interest" description="Disordered" evidence="9">
    <location>
        <begin position="348"/>
        <end position="387"/>
    </location>
</feature>
<feature type="region of interest" description="Disordered" evidence="9">
    <location>
        <begin position="424"/>
        <end position="489"/>
    </location>
</feature>
<evidence type="ECO:0000256" key="5">
    <source>
        <dbReference type="ARBA" id="ARBA00023163"/>
    </source>
</evidence>
<dbReference type="GO" id="GO:0005669">
    <property type="term" value="C:transcription factor TFIID complex"/>
    <property type="evidence" value="ECO:0007669"/>
    <property type="project" value="InterPro"/>
</dbReference>
<feature type="compositionally biased region" description="Polar residues" evidence="9">
    <location>
        <begin position="478"/>
        <end position="489"/>
    </location>
</feature>
<dbReference type="Pfam" id="PF05236">
    <property type="entry name" value="TAF4"/>
    <property type="match status" value="1"/>
</dbReference>
<feature type="compositionally biased region" description="Pro residues" evidence="9">
    <location>
        <begin position="443"/>
        <end position="452"/>
    </location>
</feature>
<comment type="subcellular location">
    <subcellularLocation>
        <location evidence="1">Nucleus</location>
    </subcellularLocation>
</comment>
<evidence type="ECO:0000256" key="1">
    <source>
        <dbReference type="ARBA" id="ARBA00004123"/>
    </source>
</evidence>
<comment type="function">
    <text evidence="7">Functions as a component of the DNA-binding general transcription factor complex TFIID. Binding of TFIID to a promoter (with or without TATA element) is the initial step in pre-initiation complex (PIC) formation. TFIID plays a key role in the regulation of gene expression by RNA polymerase II through different activities such as transcription activator interaction, core promoter recognition and selectivity, TFIIA and TFIIB interaction, chromatin modification (histone acetylation by TAF1), facilitation of DNA opening and initiation of transcription.</text>
</comment>
<feature type="region of interest" description="Disordered" evidence="9">
    <location>
        <begin position="1"/>
        <end position="121"/>
    </location>
</feature>
<dbReference type="OrthoDB" id="21060at2759"/>
<evidence type="ECO:0000313" key="12">
    <source>
        <dbReference type="Proteomes" id="UP000243723"/>
    </source>
</evidence>
<keyword evidence="6" id="KW-0539">Nucleus</keyword>
<evidence type="ECO:0000256" key="7">
    <source>
        <dbReference type="ARBA" id="ARBA00025346"/>
    </source>
</evidence>
<feature type="compositionally biased region" description="Polar residues" evidence="9">
    <location>
        <begin position="165"/>
        <end position="181"/>
    </location>
</feature>
<sequence length="600" mass="64285">MAHQMSPPQRPQQPQQLQQRPYSPYQQQTAHSPPGIALPPAKRQRLSPGIGSPQLSTSPFPGSPYGPYSAPAGSPPPFNVPQPHAYSTSPPPAGIMGPPPRPTAEQKAAKEKEEKEKVTDISDISDAMWGSGVDLREEENYLSSTNRTFYGSQSFSQSFGDSQSTIASPNNSFSNLTQSLPGSHLHGSGPVSQPAASMESIEAEIDRKHREAAMKYAKEHEQHLRHPFLLGNSTRHKVHKIAVEQGVHLDVKGLYEPPRPPQRPPQTAQGINGVVSVGENDTGLASIRAKSIPEAQHAFLEEGARYAEILSILSLAANERLRTLLDEAFTISRGRQLGSHGVVPPELADIATGQGRRSTSVKQESITRSLWDPAKAPPESVDGKQETVSFANSLPSHLSSLAISEHSAEAARVKRRAERAAKAAAAANASADGEVAPGTSPATPAPGTPAPATPISNESPIAAEKPLTKKEREKLAKGQNSETVLHKNANTTAAMQLGFGKKAKKYSWMTGGAGSGAPTNPFAKPVSKSSGGGENRKEVNGEVRKEKKGLGKERKFGDWREDGEKGKGVQLRDLAVVMDRDGKSRRALELAWLKLEKEGL</sequence>
<evidence type="ECO:0000256" key="9">
    <source>
        <dbReference type="SAM" id="MobiDB-lite"/>
    </source>
</evidence>
<dbReference type="GO" id="GO:0006352">
    <property type="term" value="P:DNA-templated transcription initiation"/>
    <property type="evidence" value="ECO:0007669"/>
    <property type="project" value="InterPro"/>
</dbReference>
<dbReference type="STRING" id="40998.A0A2P7ZMI6"/>
<feature type="domain" description="Transcription initiation factor TFIID component TAF4 C-terminal" evidence="10">
    <location>
        <begin position="462"/>
        <end position="586"/>
    </location>
</feature>
<protein>
    <recommendedName>
        <fullName evidence="3">Transcription initiation factor TFIID subunit 4</fullName>
    </recommendedName>
    <alternativeName>
        <fullName evidence="8">TBP-associated factor 4</fullName>
    </alternativeName>
</protein>
<evidence type="ECO:0000256" key="8">
    <source>
        <dbReference type="ARBA" id="ARBA00031747"/>
    </source>
</evidence>
<keyword evidence="4" id="KW-0805">Transcription regulation</keyword>
<name>A0A2P7ZMI6_9PEZI</name>
<evidence type="ECO:0000256" key="3">
    <source>
        <dbReference type="ARBA" id="ARBA00017306"/>
    </source>
</evidence>
<feature type="region of interest" description="Disordered" evidence="9">
    <location>
        <begin position="156"/>
        <end position="199"/>
    </location>
</feature>
<gene>
    <name evidence="11" type="ORF">B9Z65_8222</name>
</gene>
<evidence type="ECO:0000313" key="11">
    <source>
        <dbReference type="EMBL" id="PSK49427.1"/>
    </source>
</evidence>
<reference evidence="11 12" key="1">
    <citation type="submission" date="2017-05" db="EMBL/GenBank/DDBJ databases">
        <title>Draft genome sequence of Elsinoe australis.</title>
        <authorList>
            <person name="Cheng Q."/>
        </authorList>
    </citation>
    <scope>NUCLEOTIDE SEQUENCE [LARGE SCALE GENOMIC DNA]</scope>
    <source>
        <strain evidence="11 12">NL1</strain>
    </source>
</reference>
<feature type="compositionally biased region" description="Basic and acidic residues" evidence="9">
    <location>
        <begin position="107"/>
        <end position="120"/>
    </location>
</feature>
<evidence type="ECO:0000256" key="2">
    <source>
        <dbReference type="ARBA" id="ARBA00006178"/>
    </source>
</evidence>
<proteinExistence type="inferred from homology"/>
<organism evidence="11 12">
    <name type="scientific">Elsinoe australis</name>
    <dbReference type="NCBI Taxonomy" id="40998"/>
    <lineage>
        <taxon>Eukaryota</taxon>
        <taxon>Fungi</taxon>
        <taxon>Dikarya</taxon>
        <taxon>Ascomycota</taxon>
        <taxon>Pezizomycotina</taxon>
        <taxon>Dothideomycetes</taxon>
        <taxon>Dothideomycetidae</taxon>
        <taxon>Myriangiales</taxon>
        <taxon>Elsinoaceae</taxon>
        <taxon>Elsinoe</taxon>
    </lineage>
</organism>
<feature type="compositionally biased region" description="Polar residues" evidence="9">
    <location>
        <begin position="355"/>
        <end position="368"/>
    </location>
</feature>
<dbReference type="Proteomes" id="UP000243723">
    <property type="component" value="Unassembled WGS sequence"/>
</dbReference>
<feature type="compositionally biased region" description="Basic and acidic residues" evidence="9">
    <location>
        <begin position="534"/>
        <end position="564"/>
    </location>
</feature>
<keyword evidence="12" id="KW-1185">Reference proteome</keyword>
<comment type="caution">
    <text evidence="11">The sequence shown here is derived from an EMBL/GenBank/DDBJ whole genome shotgun (WGS) entry which is preliminary data.</text>
</comment>
<keyword evidence="5" id="KW-0804">Transcription</keyword>
<accession>A0A2P7ZMI6</accession>
<feature type="region of interest" description="Disordered" evidence="9">
    <location>
        <begin position="513"/>
        <end position="564"/>
    </location>
</feature>
<dbReference type="InterPro" id="IPR007900">
    <property type="entry name" value="TAF4_C"/>
</dbReference>
<dbReference type="AlphaFoldDB" id="A0A2P7ZMI6"/>
<evidence type="ECO:0000256" key="6">
    <source>
        <dbReference type="ARBA" id="ARBA00023242"/>
    </source>
</evidence>
<evidence type="ECO:0000259" key="10">
    <source>
        <dbReference type="Pfam" id="PF05236"/>
    </source>
</evidence>
<evidence type="ECO:0000256" key="4">
    <source>
        <dbReference type="ARBA" id="ARBA00023015"/>
    </source>
</evidence>
<feature type="compositionally biased region" description="Low complexity" evidence="9">
    <location>
        <begin position="1"/>
        <end position="28"/>
    </location>
</feature>